<keyword evidence="1" id="KW-1133">Transmembrane helix</keyword>
<protein>
    <submittedName>
        <fullName evidence="2">Uncharacterized protein</fullName>
    </submittedName>
</protein>
<evidence type="ECO:0000313" key="3">
    <source>
        <dbReference type="Proteomes" id="UP000307440"/>
    </source>
</evidence>
<feature type="transmembrane region" description="Helical" evidence="1">
    <location>
        <begin position="68"/>
        <end position="87"/>
    </location>
</feature>
<proteinExistence type="predicted"/>
<organism evidence="2 3">
    <name type="scientific">Coprinopsis marcescibilis</name>
    <name type="common">Agaric fungus</name>
    <name type="synonym">Psathyrella marcescibilis</name>
    <dbReference type="NCBI Taxonomy" id="230819"/>
    <lineage>
        <taxon>Eukaryota</taxon>
        <taxon>Fungi</taxon>
        <taxon>Dikarya</taxon>
        <taxon>Basidiomycota</taxon>
        <taxon>Agaricomycotina</taxon>
        <taxon>Agaricomycetes</taxon>
        <taxon>Agaricomycetidae</taxon>
        <taxon>Agaricales</taxon>
        <taxon>Agaricineae</taxon>
        <taxon>Psathyrellaceae</taxon>
        <taxon>Coprinopsis</taxon>
    </lineage>
</organism>
<dbReference type="Proteomes" id="UP000307440">
    <property type="component" value="Unassembled WGS sequence"/>
</dbReference>
<keyword evidence="1" id="KW-0812">Transmembrane</keyword>
<accession>A0A5C3KAE7</accession>
<dbReference type="AlphaFoldDB" id="A0A5C3KAE7"/>
<evidence type="ECO:0000313" key="2">
    <source>
        <dbReference type="EMBL" id="TFK16822.1"/>
    </source>
</evidence>
<dbReference type="EMBL" id="ML210630">
    <property type="protein sequence ID" value="TFK16822.1"/>
    <property type="molecule type" value="Genomic_DNA"/>
</dbReference>
<sequence>MTDVTVGGLQTRKLGRPNRRCGCTWTWVAFRKGCAASAKSMVHVFTGRALWRRNLPGESNWIIIPRGLLAFFAMAIMLPFLVLRVILEPSFEIGLLPIRELKGSYRPDGYLDDYPMDWTVVIKLYGTHKVTQDLNQLMDVVYYPNMIPGVDYSGASALPLCLSPISNALDVNREPTGGYLLLSRAPRAIVRSHRPFLPLHLSTRCRRSVLNPPLSLLCASVYLQLLLPNRQLTGLYAIMNFTTIWGNNIPKTPEVFIGNKSPMDVLYNYSPTRFVRGANLLALQERVFRQRLAQPAWSSFGLANDYDIFWYYPIRNLITDPDADALSLPTGRNFATVRISREYLGIGASFIPKSSPSTVHTPLFISKICS</sequence>
<name>A0A5C3KAE7_COPMA</name>
<evidence type="ECO:0000256" key="1">
    <source>
        <dbReference type="SAM" id="Phobius"/>
    </source>
</evidence>
<keyword evidence="1" id="KW-0472">Membrane</keyword>
<reference evidence="2 3" key="1">
    <citation type="journal article" date="2019" name="Nat. Ecol. Evol.">
        <title>Megaphylogeny resolves global patterns of mushroom evolution.</title>
        <authorList>
            <person name="Varga T."/>
            <person name="Krizsan K."/>
            <person name="Foldi C."/>
            <person name="Dima B."/>
            <person name="Sanchez-Garcia M."/>
            <person name="Sanchez-Ramirez S."/>
            <person name="Szollosi G.J."/>
            <person name="Szarkandi J.G."/>
            <person name="Papp V."/>
            <person name="Albert L."/>
            <person name="Andreopoulos W."/>
            <person name="Angelini C."/>
            <person name="Antonin V."/>
            <person name="Barry K.W."/>
            <person name="Bougher N.L."/>
            <person name="Buchanan P."/>
            <person name="Buyck B."/>
            <person name="Bense V."/>
            <person name="Catcheside P."/>
            <person name="Chovatia M."/>
            <person name="Cooper J."/>
            <person name="Damon W."/>
            <person name="Desjardin D."/>
            <person name="Finy P."/>
            <person name="Geml J."/>
            <person name="Haridas S."/>
            <person name="Hughes K."/>
            <person name="Justo A."/>
            <person name="Karasinski D."/>
            <person name="Kautmanova I."/>
            <person name="Kiss B."/>
            <person name="Kocsube S."/>
            <person name="Kotiranta H."/>
            <person name="LaButti K.M."/>
            <person name="Lechner B.E."/>
            <person name="Liimatainen K."/>
            <person name="Lipzen A."/>
            <person name="Lukacs Z."/>
            <person name="Mihaltcheva S."/>
            <person name="Morgado L.N."/>
            <person name="Niskanen T."/>
            <person name="Noordeloos M.E."/>
            <person name="Ohm R.A."/>
            <person name="Ortiz-Santana B."/>
            <person name="Ovrebo C."/>
            <person name="Racz N."/>
            <person name="Riley R."/>
            <person name="Savchenko A."/>
            <person name="Shiryaev A."/>
            <person name="Soop K."/>
            <person name="Spirin V."/>
            <person name="Szebenyi C."/>
            <person name="Tomsovsky M."/>
            <person name="Tulloss R.E."/>
            <person name="Uehling J."/>
            <person name="Grigoriev I.V."/>
            <person name="Vagvolgyi C."/>
            <person name="Papp T."/>
            <person name="Martin F.M."/>
            <person name="Miettinen O."/>
            <person name="Hibbett D.S."/>
            <person name="Nagy L.G."/>
        </authorList>
    </citation>
    <scope>NUCLEOTIDE SEQUENCE [LARGE SCALE GENOMIC DNA]</scope>
    <source>
        <strain evidence="2 3">CBS 121175</strain>
    </source>
</reference>
<keyword evidence="3" id="KW-1185">Reference proteome</keyword>
<gene>
    <name evidence="2" type="ORF">FA15DRAFT_389284</name>
</gene>
<dbReference type="OrthoDB" id="3227921at2759"/>